<keyword evidence="5" id="KW-1185">Reference proteome</keyword>
<sequence length="148" mass="16822">MTKKNSNLEAAVLHIQTHPSANMSRVAREYGVARQTLRSRLDRAKKPAGPGQTGNQRLSPSEERDICEYIDRMFSLNLPVRMELVIYAANEILEQGCPSEHPPRVGQTWVSRFLRRHGYSTNSQKEVEPNRRDTAPVCPVKVNNVQQN</sequence>
<keyword evidence="1" id="KW-0238">DNA-binding</keyword>
<gene>
    <name evidence="4" type="ORF">PFICI_09748</name>
</gene>
<dbReference type="InParanoid" id="W3WXS4"/>
<dbReference type="AlphaFoldDB" id="W3WXS4"/>
<dbReference type="PROSITE" id="PS51253">
    <property type="entry name" value="HTH_CENPB"/>
    <property type="match status" value="1"/>
</dbReference>
<accession>W3WXS4</accession>
<name>W3WXS4_PESFW</name>
<dbReference type="HOGENOM" id="CLU_1759454_0_0_1"/>
<evidence type="ECO:0000256" key="1">
    <source>
        <dbReference type="ARBA" id="ARBA00023125"/>
    </source>
</evidence>
<dbReference type="Proteomes" id="UP000030651">
    <property type="component" value="Unassembled WGS sequence"/>
</dbReference>
<proteinExistence type="predicted"/>
<evidence type="ECO:0000313" key="5">
    <source>
        <dbReference type="Proteomes" id="UP000030651"/>
    </source>
</evidence>
<evidence type="ECO:0000259" key="3">
    <source>
        <dbReference type="PROSITE" id="PS51253"/>
    </source>
</evidence>
<dbReference type="SMART" id="SM00674">
    <property type="entry name" value="CENPB"/>
    <property type="match status" value="1"/>
</dbReference>
<dbReference type="OrthoDB" id="4776536at2759"/>
<dbReference type="OMA" id="HYFPNIK"/>
<protein>
    <recommendedName>
        <fullName evidence="3">HTH CENPB-type domain-containing protein</fullName>
    </recommendedName>
</protein>
<dbReference type="GeneID" id="19274761"/>
<feature type="domain" description="HTH CENPB-type" evidence="3">
    <location>
        <begin position="50"/>
        <end position="123"/>
    </location>
</feature>
<reference evidence="5" key="1">
    <citation type="journal article" date="2015" name="BMC Genomics">
        <title>Genomic and transcriptomic analysis of the endophytic fungus Pestalotiopsis fici reveals its lifestyle and high potential for synthesis of natural products.</title>
        <authorList>
            <person name="Wang X."/>
            <person name="Zhang X."/>
            <person name="Liu L."/>
            <person name="Xiang M."/>
            <person name="Wang W."/>
            <person name="Sun X."/>
            <person name="Che Y."/>
            <person name="Guo L."/>
            <person name="Liu G."/>
            <person name="Guo L."/>
            <person name="Wang C."/>
            <person name="Yin W.B."/>
            <person name="Stadler M."/>
            <person name="Zhang X."/>
            <person name="Liu X."/>
        </authorList>
    </citation>
    <scope>NUCLEOTIDE SEQUENCE [LARGE SCALE GENOMIC DNA]</scope>
    <source>
        <strain evidence="5">W106-1 / CGMCC3.15140</strain>
    </source>
</reference>
<organism evidence="4 5">
    <name type="scientific">Pestalotiopsis fici (strain W106-1 / CGMCC3.15140)</name>
    <dbReference type="NCBI Taxonomy" id="1229662"/>
    <lineage>
        <taxon>Eukaryota</taxon>
        <taxon>Fungi</taxon>
        <taxon>Dikarya</taxon>
        <taxon>Ascomycota</taxon>
        <taxon>Pezizomycotina</taxon>
        <taxon>Sordariomycetes</taxon>
        <taxon>Xylariomycetidae</taxon>
        <taxon>Amphisphaeriales</taxon>
        <taxon>Sporocadaceae</taxon>
        <taxon>Pestalotiopsis</taxon>
    </lineage>
</organism>
<evidence type="ECO:0000313" key="4">
    <source>
        <dbReference type="EMBL" id="ETS77686.1"/>
    </source>
</evidence>
<evidence type="ECO:0000256" key="2">
    <source>
        <dbReference type="SAM" id="MobiDB-lite"/>
    </source>
</evidence>
<feature type="region of interest" description="Disordered" evidence="2">
    <location>
        <begin position="39"/>
        <end position="62"/>
    </location>
</feature>
<dbReference type="KEGG" id="pfy:PFICI_09748"/>
<dbReference type="RefSeq" id="XP_007836520.1">
    <property type="nucleotide sequence ID" value="XM_007838329.1"/>
</dbReference>
<dbReference type="GO" id="GO:0003677">
    <property type="term" value="F:DNA binding"/>
    <property type="evidence" value="ECO:0007669"/>
    <property type="project" value="UniProtKB-KW"/>
</dbReference>
<dbReference type="Pfam" id="PF03221">
    <property type="entry name" value="HTH_Tnp_Tc5"/>
    <property type="match status" value="1"/>
</dbReference>
<dbReference type="InterPro" id="IPR006600">
    <property type="entry name" value="HTH_CenpB_DNA-bd_dom"/>
</dbReference>
<dbReference type="EMBL" id="KI912115">
    <property type="protein sequence ID" value="ETS77686.1"/>
    <property type="molecule type" value="Genomic_DNA"/>
</dbReference>